<keyword evidence="3 5" id="KW-0378">Hydrolase</keyword>
<dbReference type="InterPro" id="IPR020084">
    <property type="entry name" value="NUDIX_hydrolase_CS"/>
</dbReference>
<gene>
    <name evidence="7" type="ORF">SAMN05216270_105320</name>
</gene>
<dbReference type="InterPro" id="IPR020476">
    <property type="entry name" value="Nudix_hydrolase"/>
</dbReference>
<evidence type="ECO:0000256" key="3">
    <source>
        <dbReference type="ARBA" id="ARBA00022801"/>
    </source>
</evidence>
<dbReference type="Pfam" id="PF00293">
    <property type="entry name" value="NUDIX"/>
    <property type="match status" value="1"/>
</dbReference>
<dbReference type="GO" id="GO:0016787">
    <property type="term" value="F:hydrolase activity"/>
    <property type="evidence" value="ECO:0007669"/>
    <property type="project" value="UniProtKB-KW"/>
</dbReference>
<evidence type="ECO:0000256" key="5">
    <source>
        <dbReference type="RuleBase" id="RU003476"/>
    </source>
</evidence>
<dbReference type="Gene3D" id="3.90.79.10">
    <property type="entry name" value="Nucleoside Triphosphate Pyrophosphohydrolase"/>
    <property type="match status" value="1"/>
</dbReference>
<dbReference type="PANTHER" id="PTHR43046">
    <property type="entry name" value="GDP-MANNOSE MANNOSYL HYDROLASE"/>
    <property type="match status" value="1"/>
</dbReference>
<dbReference type="STRING" id="58114.SAMN05216270_105320"/>
<comment type="cofactor">
    <cofactor evidence="1">
        <name>Mg(2+)</name>
        <dbReference type="ChEBI" id="CHEBI:18420"/>
    </cofactor>
</comment>
<dbReference type="RefSeq" id="WP_091033813.1">
    <property type="nucleotide sequence ID" value="NZ_FNAD01000005.1"/>
</dbReference>
<feature type="domain" description="Nudix hydrolase" evidence="6">
    <location>
        <begin position="11"/>
        <end position="152"/>
    </location>
</feature>
<dbReference type="OrthoDB" id="9804442at2"/>
<evidence type="ECO:0000256" key="1">
    <source>
        <dbReference type="ARBA" id="ARBA00001946"/>
    </source>
</evidence>
<dbReference type="PROSITE" id="PS51462">
    <property type="entry name" value="NUDIX"/>
    <property type="match status" value="1"/>
</dbReference>
<reference evidence="8" key="1">
    <citation type="submission" date="2016-10" db="EMBL/GenBank/DDBJ databases">
        <authorList>
            <person name="Varghese N."/>
            <person name="Submissions S."/>
        </authorList>
    </citation>
    <scope>NUCLEOTIDE SEQUENCE [LARGE SCALE GENOMIC DNA]</scope>
    <source>
        <strain evidence="8">CGMCC 4.3516</strain>
    </source>
</reference>
<proteinExistence type="inferred from homology"/>
<evidence type="ECO:0000313" key="7">
    <source>
        <dbReference type="EMBL" id="SDD61132.1"/>
    </source>
</evidence>
<protein>
    <submittedName>
        <fullName evidence="7">8-oxo-dGTP pyrophosphatase MutT, NUDIX family</fullName>
    </submittedName>
</protein>
<accession>A0A1G6W5I1</accession>
<evidence type="ECO:0000256" key="2">
    <source>
        <dbReference type="ARBA" id="ARBA00005582"/>
    </source>
</evidence>
<keyword evidence="4" id="KW-0460">Magnesium</keyword>
<dbReference type="PROSITE" id="PS00893">
    <property type="entry name" value="NUDIX_BOX"/>
    <property type="match status" value="1"/>
</dbReference>
<evidence type="ECO:0000259" key="6">
    <source>
        <dbReference type="PROSITE" id="PS51462"/>
    </source>
</evidence>
<dbReference type="AlphaFoldDB" id="A0A1G6W5I1"/>
<dbReference type="PRINTS" id="PR00502">
    <property type="entry name" value="NUDIXFAMILY"/>
</dbReference>
<dbReference type="Proteomes" id="UP000198949">
    <property type="component" value="Unassembled WGS sequence"/>
</dbReference>
<dbReference type="SUPFAM" id="SSF55811">
    <property type="entry name" value="Nudix"/>
    <property type="match status" value="1"/>
</dbReference>
<organism evidence="7 8">
    <name type="scientific">Glycomyces harbinensis</name>
    <dbReference type="NCBI Taxonomy" id="58114"/>
    <lineage>
        <taxon>Bacteria</taxon>
        <taxon>Bacillati</taxon>
        <taxon>Actinomycetota</taxon>
        <taxon>Actinomycetes</taxon>
        <taxon>Glycomycetales</taxon>
        <taxon>Glycomycetaceae</taxon>
        <taxon>Glycomyces</taxon>
    </lineage>
</organism>
<keyword evidence="8" id="KW-1185">Reference proteome</keyword>
<comment type="similarity">
    <text evidence="2 5">Belongs to the Nudix hydrolase family.</text>
</comment>
<sequence>MTDIEAETGAVLRIAARILLLDQHDTVLHIGGNPCMDGVVRWFTPGGGVDPGETIADAASRELLEETGLRVGPEALGRPVGYGVFTGFPEGRLFVQKNWYFFHRTERFTPRLHSDIAYEQKFGFDWLPVDRCGSSDGMVRPGLLVDLVKRLRDGDIPPEPVSIGGSFSPRFVD</sequence>
<evidence type="ECO:0000313" key="8">
    <source>
        <dbReference type="Proteomes" id="UP000198949"/>
    </source>
</evidence>
<dbReference type="InterPro" id="IPR015797">
    <property type="entry name" value="NUDIX_hydrolase-like_dom_sf"/>
</dbReference>
<name>A0A1G6W5I1_9ACTN</name>
<dbReference type="PANTHER" id="PTHR43046:SF12">
    <property type="entry name" value="GDP-MANNOSE MANNOSYL HYDROLASE"/>
    <property type="match status" value="1"/>
</dbReference>
<dbReference type="EMBL" id="FNAD01000005">
    <property type="protein sequence ID" value="SDD61132.1"/>
    <property type="molecule type" value="Genomic_DNA"/>
</dbReference>
<evidence type="ECO:0000256" key="4">
    <source>
        <dbReference type="ARBA" id="ARBA00022842"/>
    </source>
</evidence>
<dbReference type="InterPro" id="IPR000086">
    <property type="entry name" value="NUDIX_hydrolase_dom"/>
</dbReference>